<dbReference type="PANTHER" id="PTHR33178">
    <property type="match status" value="1"/>
</dbReference>
<dbReference type="STRING" id="1531966.A0A0A1TDX4"/>
<dbReference type="InterPro" id="IPR013097">
    <property type="entry name" value="Dabb"/>
</dbReference>
<sequence>MAPVIHIVMFQFKEDVSTETIKEMSDRMLGLKTNCIHATTKQPYILSSRGGTDMSIEGLTQGYTHAYVVEFASKEDRDYYVKEDPVHAAYVKDVVPLLIKPCIFDYHPGEFTHTKL</sequence>
<dbReference type="EMBL" id="CDHN01000005">
    <property type="protein sequence ID" value="CEJ92964.1"/>
    <property type="molecule type" value="Genomic_DNA"/>
</dbReference>
<evidence type="ECO:0000313" key="4">
    <source>
        <dbReference type="Proteomes" id="UP000039046"/>
    </source>
</evidence>
<dbReference type="InterPro" id="IPR011008">
    <property type="entry name" value="Dimeric_a/b-barrel"/>
</dbReference>
<accession>A0A0A1TDX4</accession>
<dbReference type="SMART" id="SM00886">
    <property type="entry name" value="Dabb"/>
    <property type="match status" value="1"/>
</dbReference>
<reference evidence="3 4" key="1">
    <citation type="journal article" date="2015" name="Genome Announc.">
        <title>Draft Genome Sequence and Gene Annotation of the Entomopathogenic Fungus Verticillium hemipterigenum.</title>
        <authorList>
            <person name="Horn F."/>
            <person name="Habel A."/>
            <person name="Scharf D.H."/>
            <person name="Dworschak J."/>
            <person name="Brakhage A.A."/>
            <person name="Guthke R."/>
            <person name="Hertweck C."/>
            <person name="Linde J."/>
        </authorList>
    </citation>
    <scope>NUCLEOTIDE SEQUENCE [LARGE SCALE GENOMIC DNA]</scope>
</reference>
<dbReference type="SUPFAM" id="SSF54909">
    <property type="entry name" value="Dimeric alpha+beta barrel"/>
    <property type="match status" value="1"/>
</dbReference>
<dbReference type="Gene3D" id="3.30.70.100">
    <property type="match status" value="1"/>
</dbReference>
<name>A0A0A1TDX4_9HYPO</name>
<evidence type="ECO:0000259" key="2">
    <source>
        <dbReference type="PROSITE" id="PS51502"/>
    </source>
</evidence>
<dbReference type="InterPro" id="IPR044662">
    <property type="entry name" value="HS1/DABB1-like"/>
</dbReference>
<dbReference type="AlphaFoldDB" id="A0A0A1TDX4"/>
<dbReference type="Pfam" id="PF07876">
    <property type="entry name" value="Dabb"/>
    <property type="match status" value="1"/>
</dbReference>
<dbReference type="PROSITE" id="PS51502">
    <property type="entry name" value="S_R_A_B_BARREL"/>
    <property type="match status" value="1"/>
</dbReference>
<dbReference type="HOGENOM" id="CLU_080664_2_1_1"/>
<feature type="domain" description="Stress-response A/B barrel" evidence="2">
    <location>
        <begin position="4"/>
        <end position="106"/>
    </location>
</feature>
<protein>
    <recommendedName>
        <fullName evidence="2">Stress-response A/B barrel domain-containing protein</fullName>
    </recommendedName>
</protein>
<gene>
    <name evidence="3" type="ORF">VHEMI08586</name>
</gene>
<keyword evidence="4" id="KW-1185">Reference proteome</keyword>
<dbReference type="PANTHER" id="PTHR33178:SF10">
    <property type="entry name" value="STRESS-RESPONSE A_B BARREL DOMAIN-CONTAINING PROTEIN"/>
    <property type="match status" value="1"/>
</dbReference>
<dbReference type="Proteomes" id="UP000039046">
    <property type="component" value="Unassembled WGS sequence"/>
</dbReference>
<dbReference type="OrthoDB" id="1601230at2759"/>
<evidence type="ECO:0000256" key="1">
    <source>
        <dbReference type="ARBA" id="ARBA00011738"/>
    </source>
</evidence>
<organism evidence="3 4">
    <name type="scientific">[Torrubiella] hemipterigena</name>
    <dbReference type="NCBI Taxonomy" id="1531966"/>
    <lineage>
        <taxon>Eukaryota</taxon>
        <taxon>Fungi</taxon>
        <taxon>Dikarya</taxon>
        <taxon>Ascomycota</taxon>
        <taxon>Pezizomycotina</taxon>
        <taxon>Sordariomycetes</taxon>
        <taxon>Hypocreomycetidae</taxon>
        <taxon>Hypocreales</taxon>
        <taxon>Clavicipitaceae</taxon>
        <taxon>Clavicipitaceae incertae sedis</taxon>
        <taxon>'Torrubiella' clade</taxon>
    </lineage>
</organism>
<comment type="subunit">
    <text evidence="1">Homodimer.</text>
</comment>
<proteinExistence type="predicted"/>
<evidence type="ECO:0000313" key="3">
    <source>
        <dbReference type="EMBL" id="CEJ92964.1"/>
    </source>
</evidence>